<feature type="region of interest" description="Disordered" evidence="1">
    <location>
        <begin position="1"/>
        <end position="35"/>
    </location>
</feature>
<dbReference type="PANTHER" id="PTHR46601">
    <property type="entry name" value="ULP_PROTEASE DOMAIN-CONTAINING PROTEIN"/>
    <property type="match status" value="1"/>
</dbReference>
<evidence type="ECO:0000313" key="3">
    <source>
        <dbReference type="Proteomes" id="UP000030746"/>
    </source>
</evidence>
<name>V4A4X4_LOTGI</name>
<feature type="compositionally biased region" description="Basic and acidic residues" evidence="1">
    <location>
        <begin position="1"/>
        <end position="22"/>
    </location>
</feature>
<dbReference type="OrthoDB" id="6158970at2759"/>
<accession>V4A4X4</accession>
<keyword evidence="3" id="KW-1185">Reference proteome</keyword>
<dbReference type="PANTHER" id="PTHR46601:SF2">
    <property type="entry name" value="UBIQUITIN-LIKE PROTEASE FAMILY PROFILE DOMAIN-CONTAINING PROTEIN"/>
    <property type="match status" value="1"/>
</dbReference>
<evidence type="ECO:0000313" key="2">
    <source>
        <dbReference type="EMBL" id="ESO91762.1"/>
    </source>
</evidence>
<protein>
    <submittedName>
        <fullName evidence="2">Uncharacterized protein</fullName>
    </submittedName>
</protein>
<dbReference type="STRING" id="225164.V4A4X4"/>
<dbReference type="GeneID" id="20239259"/>
<evidence type="ECO:0000256" key="1">
    <source>
        <dbReference type="SAM" id="MobiDB-lite"/>
    </source>
</evidence>
<dbReference type="AlphaFoldDB" id="V4A4X4"/>
<organism evidence="2 3">
    <name type="scientific">Lottia gigantea</name>
    <name type="common">Giant owl limpet</name>
    <dbReference type="NCBI Taxonomy" id="225164"/>
    <lineage>
        <taxon>Eukaryota</taxon>
        <taxon>Metazoa</taxon>
        <taxon>Spiralia</taxon>
        <taxon>Lophotrochozoa</taxon>
        <taxon>Mollusca</taxon>
        <taxon>Gastropoda</taxon>
        <taxon>Patellogastropoda</taxon>
        <taxon>Lottioidea</taxon>
        <taxon>Lottiidae</taxon>
        <taxon>Lottia</taxon>
    </lineage>
</organism>
<dbReference type="EMBL" id="KB202199">
    <property type="protein sequence ID" value="ESO91762.1"/>
    <property type="molecule type" value="Genomic_DNA"/>
</dbReference>
<sequence>MREYRARMNGEKREEMQKKNSEQQKNSRVKWDKNRINKEKIESRLRMRKSRLLRKERVEGIAQSPEKAFGSAQSFGKAVRRVGKALPNSPRKQLAVVKKLAVKFNLPTKLSTSTQQKVLSSDDKTIVNYYKSDSISRQMPGMKDYVTVRHNGEKERVQKKPLMEAFRLFKQENPSIKVQKSKFANLRPKEVLPISEKDHTVCCCIYHENFDMLIAGISKHVPNLPSSEGVLEKAACRFEKDCYFGDCTSCCNMDDVVEDLLENCIIPEEISDECWVDDKKIQISKSKENAKVELVNQIVIMKKHVYIAKIQLRAIKELKTKLDVTEGILQEDFAENFNIKYQNEIMTAHWSSNGVTLFTAVFNSKDGYSSHVMVSNDLHHDKYSVATFNRIIANEMLEKHPEIEKIHIFSDGAGSQFKNKYTLVNMLRADAIHENIKSIDWSFFGTAHGKGPVDGVGGTVKRAVWRRILQNRVLVNSAEDFANVAKECCPHINVTFVDKDHIAAMKKEMGDFWIENSPQPIPNIRKCHYFKRISSSQMVVGDVSPFTDGTVVNQSLVTIYGSNVNPVDVPKPNSIVMNVARVSLNIQLETYYAVDYVDRFYIGRVLSPGTKQGFWKMKFFHKYLEDGVPHFIWPKTDDIEEVHTSIIFWGPVTLNGCIDFTLPKHELKRINECFVGLPK</sequence>
<dbReference type="KEGG" id="lgi:LOTGIDRAFT_163120"/>
<dbReference type="RefSeq" id="XP_009057434.1">
    <property type="nucleotide sequence ID" value="XM_009059186.1"/>
</dbReference>
<gene>
    <name evidence="2" type="ORF">LOTGIDRAFT_163120</name>
</gene>
<proteinExistence type="predicted"/>
<reference evidence="2 3" key="1">
    <citation type="journal article" date="2013" name="Nature">
        <title>Insights into bilaterian evolution from three spiralian genomes.</title>
        <authorList>
            <person name="Simakov O."/>
            <person name="Marletaz F."/>
            <person name="Cho S.J."/>
            <person name="Edsinger-Gonzales E."/>
            <person name="Havlak P."/>
            <person name="Hellsten U."/>
            <person name="Kuo D.H."/>
            <person name="Larsson T."/>
            <person name="Lv J."/>
            <person name="Arendt D."/>
            <person name="Savage R."/>
            <person name="Osoegawa K."/>
            <person name="de Jong P."/>
            <person name="Grimwood J."/>
            <person name="Chapman J.A."/>
            <person name="Shapiro H."/>
            <person name="Aerts A."/>
            <person name="Otillar R.P."/>
            <person name="Terry A.Y."/>
            <person name="Boore J.L."/>
            <person name="Grigoriev I.V."/>
            <person name="Lindberg D.R."/>
            <person name="Seaver E.C."/>
            <person name="Weisblat D.A."/>
            <person name="Putnam N.H."/>
            <person name="Rokhsar D.S."/>
        </authorList>
    </citation>
    <scope>NUCLEOTIDE SEQUENCE [LARGE SCALE GENOMIC DNA]</scope>
</reference>
<dbReference type="OMA" id="THHEEEC"/>
<dbReference type="HOGENOM" id="CLU_405059_0_0_1"/>
<dbReference type="Proteomes" id="UP000030746">
    <property type="component" value="Unassembled WGS sequence"/>
</dbReference>
<dbReference type="CTD" id="20239259"/>